<dbReference type="Pfam" id="PF03007">
    <property type="entry name" value="WS_DGAT_cat"/>
    <property type="match status" value="1"/>
</dbReference>
<keyword evidence="4" id="KW-1185">Reference proteome</keyword>
<accession>A0ABN3WPB9</accession>
<reference evidence="3 4" key="1">
    <citation type="journal article" date="2019" name="Int. J. Syst. Evol. Microbiol.">
        <title>The Global Catalogue of Microorganisms (GCM) 10K type strain sequencing project: providing services to taxonomists for standard genome sequencing and annotation.</title>
        <authorList>
            <consortium name="The Broad Institute Genomics Platform"/>
            <consortium name="The Broad Institute Genome Sequencing Center for Infectious Disease"/>
            <person name="Wu L."/>
            <person name="Ma J."/>
        </authorList>
    </citation>
    <scope>NUCLEOTIDE SEQUENCE [LARGE SCALE GENOMIC DNA]</scope>
    <source>
        <strain evidence="3 4">JCM 4087</strain>
    </source>
</reference>
<comment type="caution">
    <text evidence="3">The sequence shown here is derived from an EMBL/GenBank/DDBJ whole genome shotgun (WGS) entry which is preliminary data.</text>
</comment>
<evidence type="ECO:0000313" key="4">
    <source>
        <dbReference type="Proteomes" id="UP001501102"/>
    </source>
</evidence>
<protein>
    <recommendedName>
        <fullName evidence="2">O-acyltransferase WSD1-like N-terminal domain-containing protein</fullName>
    </recommendedName>
</protein>
<feature type="compositionally biased region" description="Low complexity" evidence="1">
    <location>
        <begin position="159"/>
        <end position="180"/>
    </location>
</feature>
<dbReference type="SUPFAM" id="SSF52777">
    <property type="entry name" value="CoA-dependent acyltransferases"/>
    <property type="match status" value="1"/>
</dbReference>
<name>A0ABN3WPB9_STRTU</name>
<dbReference type="Proteomes" id="UP001501102">
    <property type="component" value="Unassembled WGS sequence"/>
</dbReference>
<sequence>MPPTPMSPLDAWLHSHQAGGALCMTFGLIARFGGEPPALDALRDRVAHRWARHERLRISSGTELRWIPGPPFDPAHHVSTPARQASLEEHTAHLIARPFGPPRPPWHLHVLPAPDGGFALLLRAHHALLDAGRSSRSSRICSTGRRPRCPRNGREARPRPAGGRVSGTSSPAAAPSPSTGRWTPGGPSPGAG</sequence>
<gene>
    <name evidence="3" type="ORF">GCM10020221_19600</name>
</gene>
<feature type="region of interest" description="Disordered" evidence="1">
    <location>
        <begin position="132"/>
        <end position="192"/>
    </location>
</feature>
<dbReference type="InterPro" id="IPR004255">
    <property type="entry name" value="O-acyltransferase_WSD1_N"/>
</dbReference>
<feature type="domain" description="O-acyltransferase WSD1-like N-terminal" evidence="2">
    <location>
        <begin position="40"/>
        <end position="155"/>
    </location>
</feature>
<proteinExistence type="predicted"/>
<evidence type="ECO:0000256" key="1">
    <source>
        <dbReference type="SAM" id="MobiDB-lite"/>
    </source>
</evidence>
<organism evidence="3 4">
    <name type="scientific">Streptomyces thioluteus</name>
    <dbReference type="NCBI Taxonomy" id="66431"/>
    <lineage>
        <taxon>Bacteria</taxon>
        <taxon>Bacillati</taxon>
        <taxon>Actinomycetota</taxon>
        <taxon>Actinomycetes</taxon>
        <taxon>Kitasatosporales</taxon>
        <taxon>Streptomycetaceae</taxon>
        <taxon>Streptomyces</taxon>
    </lineage>
</organism>
<dbReference type="EMBL" id="BAAAXZ010000075">
    <property type="protein sequence ID" value="GAA2923632.1"/>
    <property type="molecule type" value="Genomic_DNA"/>
</dbReference>
<dbReference type="InterPro" id="IPR023213">
    <property type="entry name" value="CAT-like_dom_sf"/>
</dbReference>
<evidence type="ECO:0000313" key="3">
    <source>
        <dbReference type="EMBL" id="GAA2923632.1"/>
    </source>
</evidence>
<dbReference type="Gene3D" id="3.30.559.10">
    <property type="entry name" value="Chloramphenicol acetyltransferase-like domain"/>
    <property type="match status" value="1"/>
</dbReference>
<evidence type="ECO:0000259" key="2">
    <source>
        <dbReference type="Pfam" id="PF03007"/>
    </source>
</evidence>